<proteinExistence type="predicted"/>
<evidence type="ECO:0000313" key="2">
    <source>
        <dbReference type="Proteomes" id="UP001596065"/>
    </source>
</evidence>
<organism evidence="1 2">
    <name type="scientific">Streptomyces nogalater</name>
    <dbReference type="NCBI Taxonomy" id="38314"/>
    <lineage>
        <taxon>Bacteria</taxon>
        <taxon>Bacillati</taxon>
        <taxon>Actinomycetota</taxon>
        <taxon>Actinomycetes</taxon>
        <taxon>Kitasatosporales</taxon>
        <taxon>Streptomycetaceae</taxon>
        <taxon>Streptomyces</taxon>
    </lineage>
</organism>
<name>A0ABW0W7H5_STRNO</name>
<protein>
    <submittedName>
        <fullName evidence="1">Uncharacterized protein</fullName>
    </submittedName>
</protein>
<dbReference type="EMBL" id="JBHSOE010000001">
    <property type="protein sequence ID" value="MFC5654052.1"/>
    <property type="molecule type" value="Genomic_DNA"/>
</dbReference>
<evidence type="ECO:0000313" key="1">
    <source>
        <dbReference type="EMBL" id="MFC5654052.1"/>
    </source>
</evidence>
<dbReference type="RefSeq" id="WP_344348113.1">
    <property type="nucleotide sequence ID" value="NZ_BAAASM010000014.1"/>
</dbReference>
<keyword evidence="2" id="KW-1185">Reference proteome</keyword>
<sequence length="53" mass="5524">MNNPRFSLGCSVSVAADGVFIVSDHALYEFTPAADGTAYIGVFNGLAAIRDSD</sequence>
<reference evidence="2" key="1">
    <citation type="journal article" date="2019" name="Int. J. Syst. Evol. Microbiol.">
        <title>The Global Catalogue of Microorganisms (GCM) 10K type strain sequencing project: providing services to taxonomists for standard genome sequencing and annotation.</title>
        <authorList>
            <consortium name="The Broad Institute Genomics Platform"/>
            <consortium name="The Broad Institute Genome Sequencing Center for Infectious Disease"/>
            <person name="Wu L."/>
            <person name="Ma J."/>
        </authorList>
    </citation>
    <scope>NUCLEOTIDE SEQUENCE [LARGE SCALE GENOMIC DNA]</scope>
    <source>
        <strain evidence="2">KCTC 5701</strain>
    </source>
</reference>
<accession>A0ABW0W7H5</accession>
<gene>
    <name evidence="1" type="ORF">ACFP3J_00905</name>
</gene>
<comment type="caution">
    <text evidence="1">The sequence shown here is derived from an EMBL/GenBank/DDBJ whole genome shotgun (WGS) entry which is preliminary data.</text>
</comment>
<dbReference type="Proteomes" id="UP001596065">
    <property type="component" value="Unassembled WGS sequence"/>
</dbReference>